<keyword evidence="3" id="KW-1185">Reference proteome</keyword>
<reference evidence="2" key="1">
    <citation type="submission" date="2022-06" db="EMBL/GenBank/DDBJ databases">
        <title>Whole genome shotgun sequencing (WGS) of Rathayibacter sp. ZW T2_19, isolated from stored onions (Allium cepa).</title>
        <authorList>
            <person name="Stoll D.A."/>
            <person name="Huch M."/>
        </authorList>
    </citation>
    <scope>NUCLEOTIDE SEQUENCE</scope>
    <source>
        <strain evidence="2">ZW T2_19</strain>
    </source>
</reference>
<comment type="caution">
    <text evidence="2">The sequence shown here is derived from an EMBL/GenBank/DDBJ whole genome shotgun (WGS) entry which is preliminary data.</text>
</comment>
<dbReference type="EMBL" id="JAMRYM010000019">
    <property type="protein sequence ID" value="MCM6762149.1"/>
    <property type="molecule type" value="Genomic_DNA"/>
</dbReference>
<name>A0A9X2ITZ7_9MICO</name>
<organism evidence="2 3">
    <name type="scientific">Rathayibacter rubneri</name>
    <dbReference type="NCBI Taxonomy" id="2950106"/>
    <lineage>
        <taxon>Bacteria</taxon>
        <taxon>Bacillati</taxon>
        <taxon>Actinomycetota</taxon>
        <taxon>Actinomycetes</taxon>
        <taxon>Micrococcales</taxon>
        <taxon>Microbacteriaceae</taxon>
        <taxon>Rathayibacter</taxon>
    </lineage>
</organism>
<sequence length="54" mass="5732">MSGSPDDAALTDDIESIRALGEGRIGETAGPEDVEHELSPEEDAAIEDELKHRG</sequence>
<dbReference type="Proteomes" id="UP001155240">
    <property type="component" value="Unassembled WGS sequence"/>
</dbReference>
<feature type="region of interest" description="Disordered" evidence="1">
    <location>
        <begin position="1"/>
        <end position="54"/>
    </location>
</feature>
<gene>
    <name evidence="2" type="ORF">NB037_06930</name>
</gene>
<proteinExistence type="predicted"/>
<evidence type="ECO:0000313" key="3">
    <source>
        <dbReference type="Proteomes" id="UP001155240"/>
    </source>
</evidence>
<dbReference type="RefSeq" id="WP_251944557.1">
    <property type="nucleotide sequence ID" value="NZ_JAMRYM010000019.1"/>
</dbReference>
<evidence type="ECO:0000256" key="1">
    <source>
        <dbReference type="SAM" id="MobiDB-lite"/>
    </source>
</evidence>
<protein>
    <submittedName>
        <fullName evidence="2">Uncharacterized protein</fullName>
    </submittedName>
</protein>
<evidence type="ECO:0000313" key="2">
    <source>
        <dbReference type="EMBL" id="MCM6762149.1"/>
    </source>
</evidence>
<dbReference type="AlphaFoldDB" id="A0A9X2ITZ7"/>
<accession>A0A9X2ITZ7</accession>
<feature type="compositionally biased region" description="Acidic residues" evidence="1">
    <location>
        <begin position="30"/>
        <end position="47"/>
    </location>
</feature>